<keyword evidence="3" id="KW-0808">Transferase</keyword>
<dbReference type="AlphaFoldDB" id="A0A0H3FJN4"/>
<name>A0A0H3FJN4_RAHSY</name>
<dbReference type="InterPro" id="IPR028098">
    <property type="entry name" value="Glyco_trans_4-like_N"/>
</dbReference>
<dbReference type="eggNOG" id="COG0438">
    <property type="taxonomic scope" value="Bacteria"/>
</dbReference>
<dbReference type="RefSeq" id="WP_013576876.1">
    <property type="nucleotide sequence ID" value="NC_015061.1"/>
</dbReference>
<proteinExistence type="predicted"/>
<dbReference type="PANTHER" id="PTHR45947">
    <property type="entry name" value="SULFOQUINOVOSYL TRANSFERASE SQD2"/>
    <property type="match status" value="1"/>
</dbReference>
<dbReference type="KEGG" id="rah:Rahaq_3595"/>
<dbReference type="InterPro" id="IPR001296">
    <property type="entry name" value="Glyco_trans_1"/>
</dbReference>
<reference evidence="3 4" key="2">
    <citation type="journal article" date="2012" name="J. Bacteriol.">
        <title>Complete Genome Sequence of Rahnella sp. Strain Y9602, a Gammaproteobacterium Isolate from Metal- and Radionuclide-Contaminated Soil.</title>
        <authorList>
            <person name="Martinez R.J."/>
            <person name="Bruce D."/>
            <person name="Detter C."/>
            <person name="Goodwin L.A."/>
            <person name="Han J."/>
            <person name="Han C.S."/>
            <person name="Held B."/>
            <person name="Land M.L."/>
            <person name="Mikhailova N."/>
            <person name="Nolan M."/>
            <person name="Pennacchio L."/>
            <person name="Pitluck S."/>
            <person name="Tapia R."/>
            <person name="Woyke T."/>
            <person name="Sobecky P.A."/>
        </authorList>
    </citation>
    <scope>NUCLEOTIDE SEQUENCE [LARGE SCALE GENOMIC DNA]</scope>
    <source>
        <strain evidence="3 4">Y9602</strain>
    </source>
</reference>
<evidence type="ECO:0000259" key="2">
    <source>
        <dbReference type="Pfam" id="PF13439"/>
    </source>
</evidence>
<dbReference type="Proteomes" id="UP000007257">
    <property type="component" value="Chromosome"/>
</dbReference>
<dbReference type="Pfam" id="PF00534">
    <property type="entry name" value="Glycos_transf_1"/>
    <property type="match status" value="1"/>
</dbReference>
<dbReference type="InterPro" id="IPR050194">
    <property type="entry name" value="Glycosyltransferase_grp1"/>
</dbReference>
<feature type="domain" description="Glycosyltransferase subfamily 4-like N-terminal" evidence="2">
    <location>
        <begin position="17"/>
        <end position="203"/>
    </location>
</feature>
<dbReference type="PANTHER" id="PTHR45947:SF3">
    <property type="entry name" value="SULFOQUINOVOSYL TRANSFERASE SQD2"/>
    <property type="match status" value="1"/>
</dbReference>
<sequence>MKRILVACRGYYPDVAGGGEISTKYLSEQLSNIGHEVEVLAVSDSDYKDKINNITVNRLKHSNLYWSMKNKGISKSKKIAWHIVDSNNVFFAKKIIKVLDEFKPDILITSTIEDVSSLVWKIAKKKGIRVIHILRSYSLLCTNANMYKEDNCGSQCVVCKGMTLLKRANSKYVDDVVGISDFVLNEHIKNDYFCNANRHVIYNICLEDVLTERVHDGFKRQEIKIGYLGRIHKTKGIDLIFNALKILPIEINKVIELKIAGDGDEDYISYLTDYATNENLNVNFLGNVPANDFLDSLDLLIVPSKWNEPFGRVIIESMARKVPVAAKKSGGIPELLSCNQGFLFDDVEQLSSIIQSYVEGKLIFEFNLNEFKTENIVSKWNSLLF</sequence>
<feature type="domain" description="Glycosyl transferase family 1" evidence="1">
    <location>
        <begin position="217"/>
        <end position="359"/>
    </location>
</feature>
<dbReference type="GO" id="GO:0016757">
    <property type="term" value="F:glycosyltransferase activity"/>
    <property type="evidence" value="ECO:0007669"/>
    <property type="project" value="InterPro"/>
</dbReference>
<dbReference type="Gene3D" id="3.40.50.2000">
    <property type="entry name" value="Glycogen Phosphorylase B"/>
    <property type="match status" value="2"/>
</dbReference>
<evidence type="ECO:0000313" key="3">
    <source>
        <dbReference type="EMBL" id="ADW75185.1"/>
    </source>
</evidence>
<gene>
    <name evidence="3" type="ordered locus">Rahaq_3595</name>
</gene>
<accession>A0A0H3FJN4</accession>
<dbReference type="EMBL" id="CP002505">
    <property type="protein sequence ID" value="ADW75185.1"/>
    <property type="molecule type" value="Genomic_DNA"/>
</dbReference>
<reference evidence="4" key="1">
    <citation type="submission" date="2011-01" db="EMBL/GenBank/DDBJ databases">
        <title>Complete sequence of chromosome of Rahnella sp. Y9602.</title>
        <authorList>
            <consortium name="US DOE Joint Genome Institute"/>
            <person name="Lucas S."/>
            <person name="Copeland A."/>
            <person name="Lapidus A."/>
            <person name="Cheng J.-F."/>
            <person name="Goodwin L."/>
            <person name="Pitluck S."/>
            <person name="Lu M."/>
            <person name="Detter J.C."/>
            <person name="Han C."/>
            <person name="Tapia R."/>
            <person name="Land M."/>
            <person name="Hauser L."/>
            <person name="Kyrpides N."/>
            <person name="Ivanova N."/>
            <person name="Ovchinnikova G."/>
            <person name="Pagani I."/>
            <person name="Sobecky P.A."/>
            <person name="Martinez R.J."/>
            <person name="Woyke T."/>
        </authorList>
    </citation>
    <scope>NUCLEOTIDE SEQUENCE [LARGE SCALE GENOMIC DNA]</scope>
    <source>
        <strain evidence="4">Y9602</strain>
    </source>
</reference>
<evidence type="ECO:0000313" key="4">
    <source>
        <dbReference type="Proteomes" id="UP000007257"/>
    </source>
</evidence>
<protein>
    <submittedName>
        <fullName evidence="3">Glycosyl transferase group 1</fullName>
    </submittedName>
</protein>
<dbReference type="SUPFAM" id="SSF53756">
    <property type="entry name" value="UDP-Glycosyltransferase/glycogen phosphorylase"/>
    <property type="match status" value="1"/>
</dbReference>
<evidence type="ECO:0000259" key="1">
    <source>
        <dbReference type="Pfam" id="PF00534"/>
    </source>
</evidence>
<dbReference type="Pfam" id="PF13439">
    <property type="entry name" value="Glyco_transf_4"/>
    <property type="match status" value="1"/>
</dbReference>
<dbReference type="HOGENOM" id="CLU_009583_35_2_6"/>
<dbReference type="OrthoDB" id="9062832at2"/>
<organism evidence="3 4">
    <name type="scientific">Rahnella sp. (strain Y9602)</name>
    <dbReference type="NCBI Taxonomy" id="2703885"/>
    <lineage>
        <taxon>Bacteria</taxon>
        <taxon>Pseudomonadati</taxon>
        <taxon>Pseudomonadota</taxon>
        <taxon>Gammaproteobacteria</taxon>
        <taxon>Enterobacterales</taxon>
        <taxon>Yersiniaceae</taxon>
        <taxon>Rahnella</taxon>
    </lineage>
</organism>